<evidence type="ECO:0000313" key="4">
    <source>
        <dbReference type="Proteomes" id="UP000785200"/>
    </source>
</evidence>
<comment type="caution">
    <text evidence="3">The sequence shown here is derived from an EMBL/GenBank/DDBJ whole genome shotgun (WGS) entry which is preliminary data.</text>
</comment>
<feature type="compositionally biased region" description="Pro residues" evidence="1">
    <location>
        <begin position="86"/>
        <end position="96"/>
    </location>
</feature>
<name>A0A9P7B0D5_9HELO</name>
<feature type="region of interest" description="Disordered" evidence="1">
    <location>
        <begin position="42"/>
        <end position="106"/>
    </location>
</feature>
<evidence type="ECO:0000256" key="1">
    <source>
        <dbReference type="SAM" id="MobiDB-lite"/>
    </source>
</evidence>
<accession>A0A9P7B0D5</accession>
<dbReference type="AlphaFoldDB" id="A0A9P7B0D5"/>
<organism evidence="3 4">
    <name type="scientific">Hyphodiscus hymeniophilus</name>
    <dbReference type="NCBI Taxonomy" id="353542"/>
    <lineage>
        <taxon>Eukaryota</taxon>
        <taxon>Fungi</taxon>
        <taxon>Dikarya</taxon>
        <taxon>Ascomycota</taxon>
        <taxon>Pezizomycotina</taxon>
        <taxon>Leotiomycetes</taxon>
        <taxon>Helotiales</taxon>
        <taxon>Hyphodiscaceae</taxon>
        <taxon>Hyphodiscus</taxon>
    </lineage>
</organism>
<evidence type="ECO:0000313" key="3">
    <source>
        <dbReference type="EMBL" id="KAG0652663.1"/>
    </source>
</evidence>
<sequence>MPVLSEPASHGTAILSDITVTYVLLGAFLLVLLGIHISRRTKGTQFSTMPSSPQEKEPLVDTRDENDTSPEIPSAAPVSEAKARIPRPPQEPPFTPPMRTQTDPNFSSFEAYEPAMEMPPTRRRSYTKTMVDGTEVSGEIIVAEGWRRHTKVFGGGVCKACEESDRRMSA</sequence>
<feature type="compositionally biased region" description="Polar residues" evidence="1">
    <location>
        <begin position="43"/>
        <end position="53"/>
    </location>
</feature>
<evidence type="ECO:0000256" key="2">
    <source>
        <dbReference type="SAM" id="Phobius"/>
    </source>
</evidence>
<keyword evidence="2" id="KW-1133">Transmembrane helix</keyword>
<keyword evidence="2" id="KW-0812">Transmembrane</keyword>
<keyword evidence="2" id="KW-0472">Membrane</keyword>
<feature type="compositionally biased region" description="Basic and acidic residues" evidence="1">
    <location>
        <begin position="54"/>
        <end position="66"/>
    </location>
</feature>
<gene>
    <name evidence="3" type="ORF">D0Z07_0106</name>
</gene>
<dbReference type="EMBL" id="VNKQ01000002">
    <property type="protein sequence ID" value="KAG0652663.1"/>
    <property type="molecule type" value="Genomic_DNA"/>
</dbReference>
<protein>
    <submittedName>
        <fullName evidence="3">Uncharacterized protein</fullName>
    </submittedName>
</protein>
<dbReference type="Proteomes" id="UP000785200">
    <property type="component" value="Unassembled WGS sequence"/>
</dbReference>
<dbReference type="OrthoDB" id="3440059at2759"/>
<reference evidence="3" key="1">
    <citation type="submission" date="2019-07" db="EMBL/GenBank/DDBJ databases">
        <title>Hyphodiscus hymeniophilus genome sequencing and assembly.</title>
        <authorList>
            <person name="Kramer G."/>
            <person name="Nodwell J."/>
        </authorList>
    </citation>
    <scope>NUCLEOTIDE SEQUENCE</scope>
    <source>
        <strain evidence="3">ATCC 34498</strain>
    </source>
</reference>
<keyword evidence="4" id="KW-1185">Reference proteome</keyword>
<proteinExistence type="predicted"/>
<feature type="transmembrane region" description="Helical" evidence="2">
    <location>
        <begin position="12"/>
        <end position="35"/>
    </location>
</feature>